<dbReference type="GO" id="GO:0070979">
    <property type="term" value="P:protein K11-linked ubiquitination"/>
    <property type="evidence" value="ECO:0007669"/>
    <property type="project" value="TreeGrafter"/>
</dbReference>
<keyword evidence="11" id="KW-1185">Reference proteome</keyword>
<evidence type="ECO:0000256" key="3">
    <source>
        <dbReference type="ARBA" id="ARBA00022737"/>
    </source>
</evidence>
<evidence type="ECO:0000313" key="11">
    <source>
        <dbReference type="Proteomes" id="UP000309340"/>
    </source>
</evidence>
<keyword evidence="2" id="KW-0132">Cell division</keyword>
<dbReference type="STRING" id="329884.A0A4U0XRA8"/>
<feature type="compositionally biased region" description="Acidic residues" evidence="6">
    <location>
        <begin position="498"/>
        <end position="514"/>
    </location>
</feature>
<keyword evidence="5" id="KW-0131">Cell cycle</keyword>
<reference evidence="10 11" key="1">
    <citation type="submission" date="2017-03" db="EMBL/GenBank/DDBJ databases">
        <title>Genomes of endolithic fungi from Antarctica.</title>
        <authorList>
            <person name="Coleine C."/>
            <person name="Masonjones S."/>
            <person name="Stajich J.E."/>
        </authorList>
    </citation>
    <scope>NUCLEOTIDE SEQUENCE [LARGE SCALE GENOMIC DNA]</scope>
    <source>
        <strain evidence="10 11">CCFEE 5184</strain>
    </source>
</reference>
<dbReference type="Pfam" id="PF12859">
    <property type="entry name" value="ANAPC1"/>
    <property type="match status" value="1"/>
</dbReference>
<dbReference type="FunFam" id="1.25.10.10:FF:000435">
    <property type="entry name" value="Ubiquitin ligase subunit"/>
    <property type="match status" value="1"/>
</dbReference>
<evidence type="ECO:0000256" key="6">
    <source>
        <dbReference type="SAM" id="MobiDB-lite"/>
    </source>
</evidence>
<dbReference type="GO" id="GO:0060090">
    <property type="term" value="F:molecular adaptor activity"/>
    <property type="evidence" value="ECO:0007669"/>
    <property type="project" value="TreeGrafter"/>
</dbReference>
<dbReference type="GO" id="GO:0007091">
    <property type="term" value="P:metaphase/anaphase transition of mitotic cell cycle"/>
    <property type="evidence" value="ECO:0007669"/>
    <property type="project" value="TreeGrafter"/>
</dbReference>
<dbReference type="Pfam" id="PF21282">
    <property type="entry name" value="APC1_3rd"/>
    <property type="match status" value="1"/>
</dbReference>
<feature type="compositionally biased region" description="Polar residues" evidence="6">
    <location>
        <begin position="425"/>
        <end position="450"/>
    </location>
</feature>
<dbReference type="InterPro" id="IPR024990">
    <property type="entry name" value="Apc1"/>
</dbReference>
<feature type="region of interest" description="Disordered" evidence="6">
    <location>
        <begin position="116"/>
        <end position="136"/>
    </location>
</feature>
<feature type="compositionally biased region" description="Low complexity" evidence="6">
    <location>
        <begin position="117"/>
        <end position="131"/>
    </location>
</feature>
<dbReference type="GO" id="GO:0031145">
    <property type="term" value="P:anaphase-promoting complex-dependent catabolic process"/>
    <property type="evidence" value="ECO:0007669"/>
    <property type="project" value="TreeGrafter"/>
</dbReference>
<feature type="domain" description="Anaphase-promoting complex subunit 1 beta-sandwich" evidence="9">
    <location>
        <begin position="1742"/>
        <end position="1820"/>
    </location>
</feature>
<evidence type="ECO:0000313" key="10">
    <source>
        <dbReference type="EMBL" id="TKA78976.1"/>
    </source>
</evidence>
<comment type="caution">
    <text evidence="10">The sequence shown here is derived from an EMBL/GenBank/DDBJ whole genome shotgun (WGS) entry which is preliminary data.</text>
</comment>
<dbReference type="InterPro" id="IPR048971">
    <property type="entry name" value="Apc1_3rd"/>
</dbReference>
<evidence type="ECO:0000256" key="1">
    <source>
        <dbReference type="ARBA" id="ARBA00010547"/>
    </source>
</evidence>
<dbReference type="GO" id="GO:0005680">
    <property type="term" value="C:anaphase-promoting complex"/>
    <property type="evidence" value="ECO:0007669"/>
    <property type="project" value="InterPro"/>
</dbReference>
<dbReference type="PANTHER" id="PTHR12827:SF3">
    <property type="entry name" value="ANAPHASE-PROMOTING COMPLEX SUBUNIT 1"/>
    <property type="match status" value="1"/>
</dbReference>
<evidence type="ECO:0000256" key="4">
    <source>
        <dbReference type="ARBA" id="ARBA00022776"/>
    </source>
</evidence>
<feature type="domain" description="Anaphase-promoting complex subunit 1 N-terminal" evidence="7">
    <location>
        <begin position="30"/>
        <end position="800"/>
    </location>
</feature>
<sequence length="1961" mass="213925">MAKVESLGTHSPVALPYLIREAILPPDPKKELYQWETYVCDDGPGEVEEELLVTKNCVVWSQGRSARNVYRFELEGEAVSQAILTQFPAPSPSNNHEAKSVLEGYAKVRTNRQSLGPALTATSDAPTSTPSGHESSSRALVVFLKTKAHIHYLNGSKHIINLPFEIERAFPALRGCVLLRKPASAPAAPPTPQMPSAPPNSFFFSQSQASASFLQSPTLARSFGRSQPAKPSPLGGGGRLDALFQDLLASPASGMSGDEVASLYSLTSPLADLGAGLSVEFESLDSAERVVYVSPRDELGGQQTQKAGDLILLVTINEDLHTLTIWHAWYVDEKPLKELLKQRAVHKAAKARRRSSFMSAANVGTGATTPGVRTREHTRESFAGAGSLRLPGEPAHPAQQVSRKTTRQEEEEAMASQMDPDYQPAATSQQPARENRRISSLNMDTRTSQTAAGASFAGAGGARRNTSFGGANDRRSFGRRKSRGSTPGSTVLGRSLGAEDDDLMDLDNEDGDAGEESVEGVVRHIRATFEAAGADSVFGSIDEDFRRELVVRKLHSLPVTRRSQHAPTAASFKVATLKDAQPSFGSDDRTLGLYLCDQTTREVTYLKVLVKRRPLWPDGGAEQSTIHVVVPIVLEHKALEKAADLIKLRDGRVEAILLSGRGLVLRNSGSNVCLLPDPNASYRVYSPFDMPLPYSGPANAEVGKNRTLRVSQDALSYAHSGVRSTFDEVDAEGTHHRRRLQFRPDDPHIDHLLEVCHIVLPEATVPARQMWCLCFARLQVNTGDSSGTGSSVEWLAFAATVLFYGVSLLDGKARAALNLSRVAAARQKSGAHGAYRLQKQRQEGGMLSKPAWSWMSEESTTSVEPALTSPNTRSQLDRRKDQLLPLAAGLADDLWHFFPMGGPATGLAPSTYAVRLMLALHVAREEQKLSTLSAPRSRESNLSPIIAQLGHWLGPPAWSFASGSYYDLEGAGEEWVFVKSTPSRSAEVHLMEEPIGVFQWFEQALTVHSTQKYPTLATIAELDAANAPSASFTNAAHALTPRLYALSSLLAATAGLTAGPVATVELMAKHGLDNDMLETLPQAIAAPFKDAISHCERDPPTTWQDTLLKLVGREDALPDSGGKARTMPSAHSNGTAAPASHDVQAVCHALEQHSHALKTREAARHSVSQLIFSQDRRLLEAMGLMRYYSTQEAECAKQPDWSDAHHFDQQRRVIDFVTMRMWALPAGDGMLHYDCLTPLLTEKYTPYGFGSRCLMQPMGITLNIDRSAMSEEKVGWAYFHAGVSSGLRISKHVKGIDTSWVAFNKPSELTNRHAGLLLALGLGGHLRSLAKWLSFKYLTPKHTMTSIGLLLGLSASYIGTMDSLITRMLSIHITRLLPPGAAELNVSPIAQTAGLMGIGLLYFHTQHRRMSEIMLSEIEYLEVEDPDSGPDPLRDESYRLAAGFALGLINLGKGRDLRGLHGMHLPERLLAVAVGSRPVHAVHVFDRATAGAIIAVTLIYMKSGDEAIAGKVDIPDTEAQFDHVRPDMLLLRAMAAHVITWHDIKVHPNKSWIEDNLPACYKGLLRALSSAKTKHPLQTADVPFYNIITGLAWAIGLKYAGSGHEIARKDILRVLDMFYTIGGESYYYDAKLARATVRRCIDVLALAAATVMAGTGDLITFRYLRRLHGRTDAETPYGSHMAAHLALGVLFMGGGTYTFGTSDFALASLICAFYPLFPADVHDNRVHLQAFRHFWVFAAEARCLVVDDIDTHRSIKTPITVTLRDGGVRKLHAPCLLPELDTIAKVTTEDPAYWRLTLDFARNPQHLKAFRENQTVFVRRCPAGEAHQSVFSSALAALNDAQISPVAGRGDLWQSVFGLSALRGLEKADVELVLSPDVYSSVNVDERVTVVDDRLVLGNAAAAATIGSAGRDRLWNLRVLLAWAERAREDGEGEVRWLGSAVLDGLRARVEERIRVVAEGE</sequence>
<evidence type="ECO:0000256" key="2">
    <source>
        <dbReference type="ARBA" id="ARBA00022618"/>
    </source>
</evidence>
<evidence type="ECO:0000259" key="8">
    <source>
        <dbReference type="Pfam" id="PF20518"/>
    </source>
</evidence>
<dbReference type="InterPro" id="IPR046794">
    <property type="entry name" value="Apc1_MidN"/>
</dbReference>
<comment type="similarity">
    <text evidence="1">Belongs to the APC1 family.</text>
</comment>
<dbReference type="EMBL" id="NAJQ01000100">
    <property type="protein sequence ID" value="TKA78976.1"/>
    <property type="molecule type" value="Genomic_DNA"/>
</dbReference>
<feature type="domain" description="Anaphase-promoting complex subunit 1 middle" evidence="8">
    <location>
        <begin position="1065"/>
        <end position="1115"/>
    </location>
</feature>
<dbReference type="InterPro" id="IPR011989">
    <property type="entry name" value="ARM-like"/>
</dbReference>
<evidence type="ECO:0000256" key="5">
    <source>
        <dbReference type="ARBA" id="ARBA00023306"/>
    </source>
</evidence>
<accession>A0A4U0XRA8</accession>
<evidence type="ECO:0000259" key="7">
    <source>
        <dbReference type="Pfam" id="PF12859"/>
    </source>
</evidence>
<keyword evidence="3" id="KW-0677">Repeat</keyword>
<feature type="region of interest" description="Disordered" evidence="6">
    <location>
        <begin position="1115"/>
        <end position="1138"/>
    </location>
</feature>
<feature type="region of interest" description="Disordered" evidence="6">
    <location>
        <begin position="384"/>
        <end position="514"/>
    </location>
</feature>
<dbReference type="Pfam" id="PF20518">
    <property type="entry name" value="Apc1_MidN"/>
    <property type="match status" value="1"/>
</dbReference>
<protein>
    <submittedName>
        <fullName evidence="10">Uncharacterized protein</fullName>
    </submittedName>
</protein>
<proteinExistence type="inferred from homology"/>
<dbReference type="Gene3D" id="1.25.10.10">
    <property type="entry name" value="Leucine-rich Repeat Variant"/>
    <property type="match status" value="2"/>
</dbReference>
<evidence type="ECO:0000259" key="9">
    <source>
        <dbReference type="Pfam" id="PF21282"/>
    </source>
</evidence>
<organism evidence="10 11">
    <name type="scientific">Friedmanniomyces simplex</name>
    <dbReference type="NCBI Taxonomy" id="329884"/>
    <lineage>
        <taxon>Eukaryota</taxon>
        <taxon>Fungi</taxon>
        <taxon>Dikarya</taxon>
        <taxon>Ascomycota</taxon>
        <taxon>Pezizomycotina</taxon>
        <taxon>Dothideomycetes</taxon>
        <taxon>Dothideomycetidae</taxon>
        <taxon>Mycosphaerellales</taxon>
        <taxon>Teratosphaeriaceae</taxon>
        <taxon>Friedmanniomyces</taxon>
    </lineage>
</organism>
<name>A0A4U0XRA8_9PEZI</name>
<dbReference type="GO" id="GO:0051301">
    <property type="term" value="P:cell division"/>
    <property type="evidence" value="ECO:0007669"/>
    <property type="project" value="UniProtKB-KW"/>
</dbReference>
<dbReference type="Proteomes" id="UP000309340">
    <property type="component" value="Unassembled WGS sequence"/>
</dbReference>
<dbReference type="InterPro" id="IPR049255">
    <property type="entry name" value="Apc1_N"/>
</dbReference>
<gene>
    <name evidence="10" type="ORF">B0A55_02551</name>
</gene>
<dbReference type="PANTHER" id="PTHR12827">
    <property type="entry name" value="MEIOTIC CHECKPOINT REGULATOR TSG24 FAMILY MEMBER"/>
    <property type="match status" value="1"/>
</dbReference>
<keyword evidence="4" id="KW-0498">Mitosis</keyword>
<dbReference type="OrthoDB" id="26401at2759"/>